<evidence type="ECO:0000256" key="1">
    <source>
        <dbReference type="ARBA" id="ARBA00022741"/>
    </source>
</evidence>
<comment type="caution">
    <text evidence="5">The sequence shown here is derived from an EMBL/GenBank/DDBJ whole genome shotgun (WGS) entry which is preliminary data.</text>
</comment>
<dbReference type="PANTHER" id="PTHR10695">
    <property type="entry name" value="DEPHOSPHO-COA KINASE-RELATED"/>
    <property type="match status" value="1"/>
</dbReference>
<proteinExistence type="inferred from homology"/>
<comment type="catalytic activity">
    <reaction evidence="3">
        <text>3'-dephospho-CoA + ATP = ADP + CoA + H(+)</text>
        <dbReference type="Rhea" id="RHEA:18245"/>
        <dbReference type="ChEBI" id="CHEBI:15378"/>
        <dbReference type="ChEBI" id="CHEBI:30616"/>
        <dbReference type="ChEBI" id="CHEBI:57287"/>
        <dbReference type="ChEBI" id="CHEBI:57328"/>
        <dbReference type="ChEBI" id="CHEBI:456216"/>
        <dbReference type="EC" id="2.7.1.24"/>
    </reaction>
</comment>
<evidence type="ECO:0000313" key="5">
    <source>
        <dbReference type="EMBL" id="MBS9338786.1"/>
    </source>
</evidence>
<comment type="subcellular location">
    <subcellularLocation>
        <location evidence="3">Cytoplasm</location>
    </subcellularLocation>
</comment>
<keyword evidence="6" id="KW-1185">Reference proteome</keyword>
<dbReference type="Gene3D" id="3.40.50.300">
    <property type="entry name" value="P-loop containing nucleotide triphosphate hydrolases"/>
    <property type="match status" value="1"/>
</dbReference>
<keyword evidence="1 3" id="KW-0547">Nucleotide-binding</keyword>
<organism evidence="5 6">
    <name type="scientific">Fructobacillus broussonetiae</name>
    <dbReference type="NCBI Taxonomy" id="2713173"/>
    <lineage>
        <taxon>Bacteria</taxon>
        <taxon>Bacillati</taxon>
        <taxon>Bacillota</taxon>
        <taxon>Bacilli</taxon>
        <taxon>Lactobacillales</taxon>
        <taxon>Lactobacillaceae</taxon>
        <taxon>Fructobacillus</taxon>
    </lineage>
</organism>
<comment type="function">
    <text evidence="3">Catalyzes the phosphorylation of the 3'-hydroxyl group of dephosphocoenzyme A to form coenzyme A.</text>
</comment>
<comment type="pathway">
    <text evidence="3">Cofactor biosynthesis; coenzyme A biosynthesis; CoA from (R)-pantothenate: step 5/5.</text>
</comment>
<evidence type="ECO:0000256" key="3">
    <source>
        <dbReference type="HAMAP-Rule" id="MF_00376"/>
    </source>
</evidence>
<dbReference type="Proteomes" id="UP001519504">
    <property type="component" value="Unassembled WGS sequence"/>
</dbReference>
<dbReference type="GO" id="GO:0004140">
    <property type="term" value="F:dephospho-CoA kinase activity"/>
    <property type="evidence" value="ECO:0007669"/>
    <property type="project" value="UniProtKB-EC"/>
</dbReference>
<sequence length="199" mass="22184">MRVIAITGGIASGKSFVTNQIRNAGYKVIDADLVSRQVVEPGTHTLEEIKSAFGDQIISNGVLDRKALGEKVFSNPALLKELTNITAPEIRSSIQDSLSFFKMKGEEVVFCAIPLYFEQGYDQSGWFDQVVVVVSDERVQLDRLMARDGLEEWAAQTRIKSQMPNAEKKQKADVVIENNGTEEELQKQVSAYLQTLKEN</sequence>
<evidence type="ECO:0000256" key="4">
    <source>
        <dbReference type="NCBIfam" id="TIGR00152"/>
    </source>
</evidence>
<keyword evidence="3 5" id="KW-0418">Kinase</keyword>
<dbReference type="Pfam" id="PF01121">
    <property type="entry name" value="CoaE"/>
    <property type="match status" value="1"/>
</dbReference>
<dbReference type="InterPro" id="IPR027417">
    <property type="entry name" value="P-loop_NTPase"/>
</dbReference>
<dbReference type="SUPFAM" id="SSF52540">
    <property type="entry name" value="P-loop containing nucleoside triphosphate hydrolases"/>
    <property type="match status" value="1"/>
</dbReference>
<keyword evidence="3" id="KW-0173">Coenzyme A biosynthesis</keyword>
<dbReference type="HAMAP" id="MF_00376">
    <property type="entry name" value="Dephospho_CoA_kinase"/>
    <property type="match status" value="1"/>
</dbReference>
<accession>A0ABS5R090</accession>
<dbReference type="EC" id="2.7.1.24" evidence="3 4"/>
<evidence type="ECO:0000256" key="2">
    <source>
        <dbReference type="ARBA" id="ARBA00022840"/>
    </source>
</evidence>
<comment type="similarity">
    <text evidence="3">Belongs to the CoaE family.</text>
</comment>
<keyword evidence="3 5" id="KW-0808">Transferase</keyword>
<keyword evidence="2 3" id="KW-0067">ATP-binding</keyword>
<dbReference type="PROSITE" id="PS51219">
    <property type="entry name" value="DPCK"/>
    <property type="match status" value="1"/>
</dbReference>
<feature type="binding site" evidence="3">
    <location>
        <begin position="11"/>
        <end position="16"/>
    </location>
    <ligand>
        <name>ATP</name>
        <dbReference type="ChEBI" id="CHEBI:30616"/>
    </ligand>
</feature>
<gene>
    <name evidence="3" type="primary">coaE</name>
    <name evidence="5" type="ORF">G6R29_04000</name>
</gene>
<dbReference type="NCBIfam" id="TIGR00152">
    <property type="entry name" value="dephospho-CoA kinase"/>
    <property type="match status" value="1"/>
</dbReference>
<dbReference type="CDD" id="cd02022">
    <property type="entry name" value="DPCK"/>
    <property type="match status" value="1"/>
</dbReference>
<reference evidence="5 6" key="1">
    <citation type="submission" date="2020-02" db="EMBL/GenBank/DDBJ databases">
        <title>Fructobacillus sp. isolated from paper mulberry of Taiwan.</title>
        <authorList>
            <person name="Lin S.-T."/>
        </authorList>
    </citation>
    <scope>NUCLEOTIDE SEQUENCE [LARGE SCALE GENOMIC DNA]</scope>
    <source>
        <strain evidence="5 6">M2-14</strain>
    </source>
</reference>
<dbReference type="EMBL" id="JAAMFK010000004">
    <property type="protein sequence ID" value="MBS9338786.1"/>
    <property type="molecule type" value="Genomic_DNA"/>
</dbReference>
<dbReference type="PANTHER" id="PTHR10695:SF46">
    <property type="entry name" value="BIFUNCTIONAL COENZYME A SYNTHASE-RELATED"/>
    <property type="match status" value="1"/>
</dbReference>
<evidence type="ECO:0000313" key="6">
    <source>
        <dbReference type="Proteomes" id="UP001519504"/>
    </source>
</evidence>
<name>A0ABS5R090_9LACO</name>
<dbReference type="InterPro" id="IPR001977">
    <property type="entry name" value="Depp_CoAkinase"/>
</dbReference>
<dbReference type="RefSeq" id="WP_213809070.1">
    <property type="nucleotide sequence ID" value="NZ_JAAMFK010000004.1"/>
</dbReference>
<keyword evidence="3" id="KW-0963">Cytoplasm</keyword>
<protein>
    <recommendedName>
        <fullName evidence="3 4">Dephospho-CoA kinase</fullName>
        <ecNumber evidence="3 4">2.7.1.24</ecNumber>
    </recommendedName>
    <alternativeName>
        <fullName evidence="3">Dephosphocoenzyme A kinase</fullName>
    </alternativeName>
</protein>